<evidence type="ECO:0008006" key="3">
    <source>
        <dbReference type="Google" id="ProtNLM"/>
    </source>
</evidence>
<name>A0ABT5J2G5_9NEIS</name>
<protein>
    <recommendedName>
        <fullName evidence="3">DUF1330 domain-containing protein</fullName>
    </recommendedName>
</protein>
<gene>
    <name evidence="1" type="ORF">PQU95_15745</name>
</gene>
<reference evidence="1 2" key="1">
    <citation type="submission" date="2023-01" db="EMBL/GenBank/DDBJ databases">
        <title>Novel species of the genus Vogesella isolated from rivers.</title>
        <authorList>
            <person name="Lu H."/>
        </authorList>
    </citation>
    <scope>NUCLEOTIDE SEQUENCE [LARGE SCALE GENOMIC DNA]</scope>
    <source>
        <strain evidence="1 2">DC21W</strain>
    </source>
</reference>
<organism evidence="1 2">
    <name type="scientific">Vogesella aquatica</name>
    <dbReference type="NCBI Taxonomy" id="2984206"/>
    <lineage>
        <taxon>Bacteria</taxon>
        <taxon>Pseudomonadati</taxon>
        <taxon>Pseudomonadota</taxon>
        <taxon>Betaproteobacteria</taxon>
        <taxon>Neisseriales</taxon>
        <taxon>Chromobacteriaceae</taxon>
        <taxon>Vogesella</taxon>
    </lineage>
</organism>
<dbReference type="RefSeq" id="WP_272752894.1">
    <property type="nucleotide sequence ID" value="NZ_JAQQLF010000023.1"/>
</dbReference>
<evidence type="ECO:0000313" key="1">
    <source>
        <dbReference type="EMBL" id="MDC7718656.1"/>
    </source>
</evidence>
<comment type="caution">
    <text evidence="1">The sequence shown here is derived from an EMBL/GenBank/DDBJ whole genome shotgun (WGS) entry which is preliminary data.</text>
</comment>
<keyword evidence="2" id="KW-1185">Reference proteome</keyword>
<proteinExistence type="predicted"/>
<dbReference type="Proteomes" id="UP001219956">
    <property type="component" value="Unassembled WGS sequence"/>
</dbReference>
<dbReference type="EMBL" id="JAQQLF010000023">
    <property type="protein sequence ID" value="MDC7718656.1"/>
    <property type="molecule type" value="Genomic_DNA"/>
</dbReference>
<accession>A0ABT5J2G5</accession>
<sequence length="78" mass="8543">MESTRYTITLDGSQLYRFGGAGLLPVLCWFSRPTAPDSGRFYEPICFDSTEAAQAFMARSPVFFRNAVVIPVATAANS</sequence>
<evidence type="ECO:0000313" key="2">
    <source>
        <dbReference type="Proteomes" id="UP001219956"/>
    </source>
</evidence>